<reference evidence="1" key="2">
    <citation type="journal article" date="2015" name="Fish Shellfish Immunol.">
        <title>Early steps in the European eel (Anguilla anguilla)-Vibrio vulnificus interaction in the gills: Role of the RtxA13 toxin.</title>
        <authorList>
            <person name="Callol A."/>
            <person name="Pajuelo D."/>
            <person name="Ebbesson L."/>
            <person name="Teles M."/>
            <person name="MacKenzie S."/>
            <person name="Amaro C."/>
        </authorList>
    </citation>
    <scope>NUCLEOTIDE SEQUENCE</scope>
</reference>
<protein>
    <submittedName>
        <fullName evidence="1">Uncharacterized protein</fullName>
    </submittedName>
</protein>
<dbReference type="EMBL" id="GBXM01102309">
    <property type="protein sequence ID" value="JAH06268.1"/>
    <property type="molecule type" value="Transcribed_RNA"/>
</dbReference>
<reference evidence="1" key="1">
    <citation type="submission" date="2014-11" db="EMBL/GenBank/DDBJ databases">
        <authorList>
            <person name="Amaro Gonzalez C."/>
        </authorList>
    </citation>
    <scope>NUCLEOTIDE SEQUENCE</scope>
</reference>
<organism evidence="1">
    <name type="scientific">Anguilla anguilla</name>
    <name type="common">European freshwater eel</name>
    <name type="synonym">Muraena anguilla</name>
    <dbReference type="NCBI Taxonomy" id="7936"/>
    <lineage>
        <taxon>Eukaryota</taxon>
        <taxon>Metazoa</taxon>
        <taxon>Chordata</taxon>
        <taxon>Craniata</taxon>
        <taxon>Vertebrata</taxon>
        <taxon>Euteleostomi</taxon>
        <taxon>Actinopterygii</taxon>
        <taxon>Neopterygii</taxon>
        <taxon>Teleostei</taxon>
        <taxon>Anguilliformes</taxon>
        <taxon>Anguillidae</taxon>
        <taxon>Anguilla</taxon>
    </lineage>
</organism>
<name>A0A0E9PR07_ANGAN</name>
<dbReference type="AlphaFoldDB" id="A0A0E9PR07"/>
<evidence type="ECO:0000313" key="1">
    <source>
        <dbReference type="EMBL" id="JAH06268.1"/>
    </source>
</evidence>
<proteinExistence type="predicted"/>
<accession>A0A0E9PR07</accession>
<sequence length="28" mass="3230">MYNLPIRFMILVLSGSEKRAECISDTEL</sequence>